<keyword evidence="10 15" id="KW-1133">Transmembrane helix</keyword>
<dbReference type="PANTHER" id="PTHR45339">
    <property type="entry name" value="HYBRID SIGNAL TRANSDUCTION HISTIDINE KINASE J"/>
    <property type="match status" value="1"/>
</dbReference>
<dbReference type="SMART" id="SM00448">
    <property type="entry name" value="REC"/>
    <property type="match status" value="1"/>
</dbReference>
<geneLocation type="plasmid" evidence="18 19">
    <name>pILYOP01</name>
</geneLocation>
<dbReference type="Pfam" id="PF00512">
    <property type="entry name" value="HisKA"/>
    <property type="match status" value="1"/>
</dbReference>
<evidence type="ECO:0000256" key="6">
    <source>
        <dbReference type="ARBA" id="ARBA00022692"/>
    </source>
</evidence>
<evidence type="ECO:0000313" key="18">
    <source>
        <dbReference type="EMBL" id="ADO84101.1"/>
    </source>
</evidence>
<dbReference type="InterPro" id="IPR005467">
    <property type="entry name" value="His_kinase_dom"/>
</dbReference>
<keyword evidence="18" id="KW-0614">Plasmid</keyword>
<dbReference type="PRINTS" id="PR00344">
    <property type="entry name" value="BCTRLSENSOR"/>
</dbReference>
<dbReference type="GO" id="GO:0000155">
    <property type="term" value="F:phosphorelay sensor kinase activity"/>
    <property type="evidence" value="ECO:0007669"/>
    <property type="project" value="InterPro"/>
</dbReference>
<dbReference type="SUPFAM" id="SSF52172">
    <property type="entry name" value="CheY-like"/>
    <property type="match status" value="1"/>
</dbReference>
<dbReference type="SUPFAM" id="SSF55874">
    <property type="entry name" value="ATPase domain of HSP90 chaperone/DNA topoisomerase II/histidine kinase"/>
    <property type="match status" value="1"/>
</dbReference>
<evidence type="ECO:0000313" key="19">
    <source>
        <dbReference type="Proteomes" id="UP000006875"/>
    </source>
</evidence>
<keyword evidence="12 15" id="KW-0472">Membrane</keyword>
<evidence type="ECO:0000256" key="5">
    <source>
        <dbReference type="ARBA" id="ARBA00022679"/>
    </source>
</evidence>
<dbReference type="KEGG" id="ipo:Ilyop_2341"/>
<keyword evidence="9" id="KW-0067">ATP-binding</keyword>
<dbReference type="CDD" id="cd00082">
    <property type="entry name" value="HisKA"/>
    <property type="match status" value="1"/>
</dbReference>
<feature type="domain" description="Histidine kinase" evidence="16">
    <location>
        <begin position="171"/>
        <end position="382"/>
    </location>
</feature>
<dbReference type="GO" id="GO:0016020">
    <property type="term" value="C:membrane"/>
    <property type="evidence" value="ECO:0007669"/>
    <property type="project" value="UniProtKB-SubCell"/>
</dbReference>
<keyword evidence="4 13" id="KW-0597">Phosphoprotein</keyword>
<keyword evidence="19" id="KW-1185">Reference proteome</keyword>
<feature type="domain" description="Response regulatory" evidence="17">
    <location>
        <begin position="507"/>
        <end position="623"/>
    </location>
</feature>
<dbReference type="HOGENOM" id="CLU_000445_114_15_0"/>
<evidence type="ECO:0000256" key="2">
    <source>
        <dbReference type="ARBA" id="ARBA00004370"/>
    </source>
</evidence>
<dbReference type="RefSeq" id="WP_013388760.1">
    <property type="nucleotide sequence ID" value="NC_014633.1"/>
</dbReference>
<dbReference type="EC" id="2.7.13.3" evidence="3"/>
<comment type="subcellular location">
    <subcellularLocation>
        <location evidence="2">Membrane</location>
    </subcellularLocation>
</comment>
<dbReference type="SUPFAM" id="SSF47384">
    <property type="entry name" value="Homodimeric domain of signal transducing histidine kinase"/>
    <property type="match status" value="1"/>
</dbReference>
<feature type="modified residue" description="4-aspartylphosphate" evidence="13">
    <location>
        <position position="556"/>
    </location>
</feature>
<dbReference type="EMBL" id="CP002282">
    <property type="protein sequence ID" value="ADO84101.1"/>
    <property type="molecule type" value="Genomic_DNA"/>
</dbReference>
<dbReference type="SMART" id="SM00388">
    <property type="entry name" value="HisKA"/>
    <property type="match status" value="1"/>
</dbReference>
<dbReference type="PROSITE" id="PS50109">
    <property type="entry name" value="HIS_KIN"/>
    <property type="match status" value="1"/>
</dbReference>
<dbReference type="OrthoDB" id="9803190at2"/>
<dbReference type="InterPro" id="IPR004358">
    <property type="entry name" value="Sig_transdc_His_kin-like_C"/>
</dbReference>
<dbReference type="CDD" id="cd17546">
    <property type="entry name" value="REC_hyHK_CKI1_RcsC-like"/>
    <property type="match status" value="1"/>
</dbReference>
<evidence type="ECO:0000256" key="4">
    <source>
        <dbReference type="ARBA" id="ARBA00022553"/>
    </source>
</evidence>
<dbReference type="InterPro" id="IPR003661">
    <property type="entry name" value="HisK_dim/P_dom"/>
</dbReference>
<keyword evidence="6 15" id="KW-0812">Transmembrane</keyword>
<dbReference type="Pfam" id="PF02518">
    <property type="entry name" value="HATPase_c"/>
    <property type="match status" value="1"/>
</dbReference>
<dbReference type="Gene3D" id="3.40.50.2300">
    <property type="match status" value="1"/>
</dbReference>
<dbReference type="InterPro" id="IPR036097">
    <property type="entry name" value="HisK_dim/P_sf"/>
</dbReference>
<dbReference type="Gene3D" id="1.10.287.130">
    <property type="match status" value="1"/>
</dbReference>
<evidence type="ECO:0000256" key="12">
    <source>
        <dbReference type="ARBA" id="ARBA00023136"/>
    </source>
</evidence>
<evidence type="ECO:0000256" key="11">
    <source>
        <dbReference type="ARBA" id="ARBA00023012"/>
    </source>
</evidence>
<dbReference type="FunFam" id="3.30.565.10:FF:000006">
    <property type="entry name" value="Sensor histidine kinase WalK"/>
    <property type="match status" value="1"/>
</dbReference>
<dbReference type="FunFam" id="1.10.287.130:FF:000004">
    <property type="entry name" value="Ethylene receptor 1"/>
    <property type="match status" value="1"/>
</dbReference>
<dbReference type="InterPro" id="IPR003594">
    <property type="entry name" value="HATPase_dom"/>
</dbReference>
<dbReference type="AlphaFoldDB" id="E3HDA1"/>
<comment type="catalytic activity">
    <reaction evidence="1">
        <text>ATP + protein L-histidine = ADP + protein N-phospho-L-histidine.</text>
        <dbReference type="EC" id="2.7.13.3"/>
    </reaction>
</comment>
<evidence type="ECO:0000256" key="15">
    <source>
        <dbReference type="SAM" id="Phobius"/>
    </source>
</evidence>
<evidence type="ECO:0000256" key="14">
    <source>
        <dbReference type="SAM" id="Coils"/>
    </source>
</evidence>
<feature type="coiled-coil region" evidence="14">
    <location>
        <begin position="112"/>
        <end position="171"/>
    </location>
</feature>
<reference evidence="18 19" key="1">
    <citation type="journal article" date="2010" name="Stand. Genomic Sci.">
        <title>Complete genome sequence of Ilyobacter polytropus type strain (CuHbu1).</title>
        <authorList>
            <person name="Sikorski J."/>
            <person name="Chertkov O."/>
            <person name="Lapidus A."/>
            <person name="Nolan M."/>
            <person name="Lucas S."/>
            <person name="Del Rio T.G."/>
            <person name="Tice H."/>
            <person name="Cheng J.F."/>
            <person name="Tapia R."/>
            <person name="Han C."/>
            <person name="Goodwin L."/>
            <person name="Pitluck S."/>
            <person name="Liolios K."/>
            <person name="Ivanova N."/>
            <person name="Mavromatis K."/>
            <person name="Mikhailova N."/>
            <person name="Pati A."/>
            <person name="Chen A."/>
            <person name="Palaniappan K."/>
            <person name="Land M."/>
            <person name="Hauser L."/>
            <person name="Chang Y.J."/>
            <person name="Jeffries C.D."/>
            <person name="Brambilla E."/>
            <person name="Yasawong M."/>
            <person name="Rohde M."/>
            <person name="Pukall R."/>
            <person name="Spring S."/>
            <person name="Goker M."/>
            <person name="Woyke T."/>
            <person name="Bristow J."/>
            <person name="Eisen J.A."/>
            <person name="Markowitz V."/>
            <person name="Hugenholtz P."/>
            <person name="Kyrpides N.C."/>
            <person name="Klenk H.P."/>
        </authorList>
    </citation>
    <scope>NUCLEOTIDE SEQUENCE [LARGE SCALE GENOMIC DNA]</scope>
    <source>
        <strain evidence="19">ATCC 51220 / DSM 2926 / LMG 16218 / CuHBu1</strain>
        <plasmid evidence="19">pILYOP01</plasmid>
    </source>
</reference>
<dbReference type="InterPro" id="IPR011006">
    <property type="entry name" value="CheY-like_superfamily"/>
</dbReference>
<keyword evidence="14" id="KW-0175">Coiled coil</keyword>
<name>E3HDA1_ILYPC</name>
<protein>
    <recommendedName>
        <fullName evidence="3">histidine kinase</fullName>
        <ecNumber evidence="3">2.7.13.3</ecNumber>
    </recommendedName>
</protein>
<dbReference type="InterPro" id="IPR036890">
    <property type="entry name" value="HATPase_C_sf"/>
</dbReference>
<proteinExistence type="predicted"/>
<organism evidence="18 19">
    <name type="scientific">Ilyobacter polytropus (strain ATCC 51220 / DSM 2926 / LMG 16218 / CuHBu1)</name>
    <dbReference type="NCBI Taxonomy" id="572544"/>
    <lineage>
        <taxon>Bacteria</taxon>
        <taxon>Fusobacteriati</taxon>
        <taxon>Fusobacteriota</taxon>
        <taxon>Fusobacteriia</taxon>
        <taxon>Fusobacteriales</taxon>
        <taxon>Fusobacteriaceae</taxon>
        <taxon>Ilyobacter</taxon>
    </lineage>
</organism>
<dbReference type="PROSITE" id="PS50110">
    <property type="entry name" value="RESPONSE_REGULATORY"/>
    <property type="match status" value="1"/>
</dbReference>
<dbReference type="GO" id="GO:0005524">
    <property type="term" value="F:ATP binding"/>
    <property type="evidence" value="ECO:0007669"/>
    <property type="project" value="UniProtKB-KW"/>
</dbReference>
<dbReference type="Pfam" id="PF00072">
    <property type="entry name" value="Response_reg"/>
    <property type="match status" value="1"/>
</dbReference>
<dbReference type="SMART" id="SM00387">
    <property type="entry name" value="HATPase_c"/>
    <property type="match status" value="1"/>
</dbReference>
<keyword evidence="8 18" id="KW-0418">Kinase</keyword>
<keyword evidence="11" id="KW-0902">Two-component regulatory system</keyword>
<sequence>MKIHRKIALSNTIIFTLYLTAAYIFLKESIGISILKDHFFIKTIAAVSVFFIMSNFISKFMLITVYSSLEKLDKVISLINNKFISNLRKELLNMEGCFHQIFSSIKIDIIDILVKESEIKKQKEKAEELSEKLTLLNKNLEQMVEKRTTQLKSAKEHAEAANRSKNEFLAKISHEMRTPLTPIIGYSRMLKKSELSDYTKEKLETIHNSGVKLLNFTNELLDFSKIEAGTVELNFEPFGIKKFFKEIYNEHCEKAEEKNIQFQIELPQNDIIIYSDKMKLYEVVKNLVHNAIKYTKKGSVLCTVEIRDSLLCFDVYDSGIGISDKNINYIFESFGQINKQSAGAGLGLSITKRLIEILKGDIKVESKLGIGTTFNVSIPIEIYKNSDENFAFNLRKLLNKTNPKVKPIILKSLLKFPIRLKKLKEACENKNIEEIRKLNHKNLGTYGNLNMAFIYGKSKDISSELKKDKVNFKKILSCISELENMNRTLEYDSIFKEYLKMKNKKLSILMAEDVEENRDFMRALLESDAVRLTCVENGLLALKELQQNKFDIIFLDIQMPVMDGVQALKHIKSNFELKKTPTLALTAQAIVGDKEKYLPLGFDGYITKPINEPIFFSHLEYFINNEMEDN</sequence>
<evidence type="ECO:0000256" key="10">
    <source>
        <dbReference type="ARBA" id="ARBA00022989"/>
    </source>
</evidence>
<evidence type="ECO:0000259" key="17">
    <source>
        <dbReference type="PROSITE" id="PS50110"/>
    </source>
</evidence>
<evidence type="ECO:0000256" key="13">
    <source>
        <dbReference type="PROSITE-ProRule" id="PRU00169"/>
    </source>
</evidence>
<evidence type="ECO:0000259" key="16">
    <source>
        <dbReference type="PROSITE" id="PS50109"/>
    </source>
</evidence>
<accession>E3HDA1</accession>
<dbReference type="Gene3D" id="3.30.565.10">
    <property type="entry name" value="Histidine kinase-like ATPase, C-terminal domain"/>
    <property type="match status" value="1"/>
</dbReference>
<dbReference type="Proteomes" id="UP000006875">
    <property type="component" value="Plasmid pILYOP01"/>
</dbReference>
<dbReference type="PANTHER" id="PTHR45339:SF1">
    <property type="entry name" value="HYBRID SIGNAL TRANSDUCTION HISTIDINE KINASE J"/>
    <property type="match status" value="1"/>
</dbReference>
<evidence type="ECO:0000256" key="7">
    <source>
        <dbReference type="ARBA" id="ARBA00022741"/>
    </source>
</evidence>
<keyword evidence="5" id="KW-0808">Transferase</keyword>
<evidence type="ECO:0000256" key="1">
    <source>
        <dbReference type="ARBA" id="ARBA00000085"/>
    </source>
</evidence>
<feature type="transmembrane region" description="Helical" evidence="15">
    <location>
        <begin position="7"/>
        <end position="26"/>
    </location>
</feature>
<evidence type="ECO:0000256" key="9">
    <source>
        <dbReference type="ARBA" id="ARBA00022840"/>
    </source>
</evidence>
<evidence type="ECO:0000256" key="8">
    <source>
        <dbReference type="ARBA" id="ARBA00022777"/>
    </source>
</evidence>
<dbReference type="InterPro" id="IPR001789">
    <property type="entry name" value="Sig_transdc_resp-reg_receiver"/>
</dbReference>
<keyword evidence="7" id="KW-0547">Nucleotide-binding</keyword>
<evidence type="ECO:0000256" key="3">
    <source>
        <dbReference type="ARBA" id="ARBA00012438"/>
    </source>
</evidence>
<gene>
    <name evidence="18" type="ordered locus">Ilyop_2341</name>
</gene>